<dbReference type="InterPro" id="IPR036390">
    <property type="entry name" value="WH_DNA-bd_sf"/>
</dbReference>
<dbReference type="PRINTS" id="PR00778">
    <property type="entry name" value="HTHARSR"/>
</dbReference>
<evidence type="ECO:0000313" key="3">
    <source>
        <dbReference type="EMBL" id="MFC0273179.1"/>
    </source>
</evidence>
<name>A0ABV6GHY3_9BACI</name>
<dbReference type="Pfam" id="PF01022">
    <property type="entry name" value="HTH_5"/>
    <property type="match status" value="1"/>
</dbReference>
<gene>
    <name evidence="3" type="ORF">ACFFIX_17330</name>
</gene>
<dbReference type="SUPFAM" id="SSF46785">
    <property type="entry name" value="Winged helix' DNA-binding domain"/>
    <property type="match status" value="1"/>
</dbReference>
<dbReference type="PANTHER" id="PTHR38600">
    <property type="entry name" value="TRANSCRIPTIONAL REGULATORY PROTEIN"/>
    <property type="match status" value="1"/>
</dbReference>
<dbReference type="Gene3D" id="1.10.10.10">
    <property type="entry name" value="Winged helix-like DNA-binding domain superfamily/Winged helix DNA-binding domain"/>
    <property type="match status" value="1"/>
</dbReference>
<protein>
    <submittedName>
        <fullName evidence="3">ArsR/SmtB family transcription factor</fullName>
    </submittedName>
</protein>
<sequence length="113" mass="13353">MYIVLMKTFIALAEPNRLLIVELLREGPLSVGEITERLGFNQPQASKHLRVLSEAGLVEVQAVSNRRIYKLRPEPFKELDTWMESYRSLWKERYDNLEEYLQKLQKNEVKSDD</sequence>
<dbReference type="EMBL" id="JBHLVO010000017">
    <property type="protein sequence ID" value="MFC0273179.1"/>
    <property type="molecule type" value="Genomic_DNA"/>
</dbReference>
<dbReference type="InterPro" id="IPR001845">
    <property type="entry name" value="HTH_ArsR_DNA-bd_dom"/>
</dbReference>
<dbReference type="PANTHER" id="PTHR38600:SF1">
    <property type="entry name" value="TRANSCRIPTIONAL REGULATORY PROTEIN"/>
    <property type="match status" value="1"/>
</dbReference>
<comment type="caution">
    <text evidence="3">The sequence shown here is derived from an EMBL/GenBank/DDBJ whole genome shotgun (WGS) entry which is preliminary data.</text>
</comment>
<dbReference type="SMART" id="SM00418">
    <property type="entry name" value="HTH_ARSR"/>
    <property type="match status" value="1"/>
</dbReference>
<feature type="domain" description="HTH arsR-type" evidence="2">
    <location>
        <begin position="1"/>
        <end position="91"/>
    </location>
</feature>
<proteinExistence type="predicted"/>
<evidence type="ECO:0000256" key="1">
    <source>
        <dbReference type="ARBA" id="ARBA00023125"/>
    </source>
</evidence>
<dbReference type="CDD" id="cd00090">
    <property type="entry name" value="HTH_ARSR"/>
    <property type="match status" value="1"/>
</dbReference>
<dbReference type="InterPro" id="IPR036388">
    <property type="entry name" value="WH-like_DNA-bd_sf"/>
</dbReference>
<evidence type="ECO:0000259" key="2">
    <source>
        <dbReference type="PROSITE" id="PS50987"/>
    </source>
</evidence>
<dbReference type="Proteomes" id="UP001589854">
    <property type="component" value="Unassembled WGS sequence"/>
</dbReference>
<evidence type="ECO:0000313" key="4">
    <source>
        <dbReference type="Proteomes" id="UP001589854"/>
    </source>
</evidence>
<dbReference type="NCBIfam" id="NF033788">
    <property type="entry name" value="HTH_metalloreg"/>
    <property type="match status" value="1"/>
</dbReference>
<reference evidence="3 4" key="1">
    <citation type="submission" date="2024-09" db="EMBL/GenBank/DDBJ databases">
        <authorList>
            <person name="Sun Q."/>
            <person name="Mori K."/>
        </authorList>
    </citation>
    <scope>NUCLEOTIDE SEQUENCE [LARGE SCALE GENOMIC DNA]</scope>
    <source>
        <strain evidence="3 4">CCM 7228</strain>
    </source>
</reference>
<dbReference type="InterPro" id="IPR011991">
    <property type="entry name" value="ArsR-like_HTH"/>
</dbReference>
<organism evidence="3 4">
    <name type="scientific">Metabacillus herbersteinensis</name>
    <dbReference type="NCBI Taxonomy" id="283816"/>
    <lineage>
        <taxon>Bacteria</taxon>
        <taxon>Bacillati</taxon>
        <taxon>Bacillota</taxon>
        <taxon>Bacilli</taxon>
        <taxon>Bacillales</taxon>
        <taxon>Bacillaceae</taxon>
        <taxon>Metabacillus</taxon>
    </lineage>
</organism>
<accession>A0ABV6GHY3</accession>
<dbReference type="PROSITE" id="PS50987">
    <property type="entry name" value="HTH_ARSR_2"/>
    <property type="match status" value="1"/>
</dbReference>
<keyword evidence="4" id="KW-1185">Reference proteome</keyword>
<keyword evidence="1" id="KW-0238">DNA-binding</keyword>